<dbReference type="Gene3D" id="2.40.170.20">
    <property type="entry name" value="TonB-dependent receptor, beta-barrel domain"/>
    <property type="match status" value="1"/>
</dbReference>
<dbReference type="GO" id="GO:0006826">
    <property type="term" value="P:iron ion transport"/>
    <property type="evidence" value="ECO:0007669"/>
    <property type="project" value="UniProtKB-KW"/>
</dbReference>
<reference evidence="14 15" key="1">
    <citation type="submission" date="2020-07" db="EMBL/GenBank/DDBJ databases">
        <title>Luteimonas sp. SJ-92.</title>
        <authorList>
            <person name="Huang X.-X."/>
            <person name="Xu L."/>
            <person name="Sun J.-Q."/>
        </authorList>
    </citation>
    <scope>NUCLEOTIDE SEQUENCE [LARGE SCALE GENOMIC DNA]</scope>
    <source>
        <strain evidence="14 15">SJ-92</strain>
    </source>
</reference>
<protein>
    <submittedName>
        <fullName evidence="14">TonB-dependent receptor</fullName>
    </submittedName>
</protein>
<proteinExistence type="inferred from homology"/>
<evidence type="ECO:0000256" key="8">
    <source>
        <dbReference type="ARBA" id="ARBA00023077"/>
    </source>
</evidence>
<dbReference type="RefSeq" id="WP_180676597.1">
    <property type="nucleotide sequence ID" value="NZ_JACCKA010000001.1"/>
</dbReference>
<evidence type="ECO:0000256" key="10">
    <source>
        <dbReference type="ARBA" id="ARBA00023237"/>
    </source>
</evidence>
<evidence type="ECO:0000256" key="5">
    <source>
        <dbReference type="ARBA" id="ARBA00022692"/>
    </source>
</evidence>
<feature type="domain" description="TonB-dependent receptor plug" evidence="13">
    <location>
        <begin position="65"/>
        <end position="160"/>
    </location>
</feature>
<keyword evidence="9 11" id="KW-0472">Membrane</keyword>
<keyword evidence="6" id="KW-0408">Iron</keyword>
<dbReference type="InterPro" id="IPR039426">
    <property type="entry name" value="TonB-dep_rcpt-like"/>
</dbReference>
<evidence type="ECO:0000256" key="9">
    <source>
        <dbReference type="ARBA" id="ARBA00023136"/>
    </source>
</evidence>
<dbReference type="InterPro" id="IPR036942">
    <property type="entry name" value="Beta-barrel_TonB_sf"/>
</dbReference>
<comment type="subcellular location">
    <subcellularLocation>
        <location evidence="1 11">Cell outer membrane</location>
        <topology evidence="1 11">Multi-pass membrane protein</topology>
    </subcellularLocation>
</comment>
<keyword evidence="14" id="KW-0675">Receptor</keyword>
<dbReference type="Pfam" id="PF07715">
    <property type="entry name" value="Plug"/>
    <property type="match status" value="1"/>
</dbReference>
<dbReference type="Proteomes" id="UP000578091">
    <property type="component" value="Unassembled WGS sequence"/>
</dbReference>
<feature type="chain" id="PRO_5032911459" evidence="12">
    <location>
        <begin position="30"/>
        <end position="815"/>
    </location>
</feature>
<keyword evidence="3 11" id="KW-1134">Transmembrane beta strand</keyword>
<keyword evidence="10 11" id="KW-0998">Cell outer membrane</keyword>
<evidence type="ECO:0000256" key="2">
    <source>
        <dbReference type="ARBA" id="ARBA00022448"/>
    </source>
</evidence>
<keyword evidence="8" id="KW-0798">TonB box</keyword>
<organism evidence="14 15">
    <name type="scientific">Luteimonas salinisoli</name>
    <dbReference type="NCBI Taxonomy" id="2752307"/>
    <lineage>
        <taxon>Bacteria</taxon>
        <taxon>Pseudomonadati</taxon>
        <taxon>Pseudomonadota</taxon>
        <taxon>Gammaproteobacteria</taxon>
        <taxon>Lysobacterales</taxon>
        <taxon>Lysobacteraceae</taxon>
        <taxon>Luteimonas</taxon>
    </lineage>
</organism>
<evidence type="ECO:0000256" key="6">
    <source>
        <dbReference type="ARBA" id="ARBA00023004"/>
    </source>
</evidence>
<evidence type="ECO:0000256" key="12">
    <source>
        <dbReference type="SAM" id="SignalP"/>
    </source>
</evidence>
<keyword evidence="5 11" id="KW-0812">Transmembrane</keyword>
<keyword evidence="15" id="KW-1185">Reference proteome</keyword>
<keyword evidence="2 11" id="KW-0813">Transport</keyword>
<sequence>MRFNRIARPQRRMLFCALAAVLAAGPVSAQQQQLDAAQVPATEADETATTLDRVMVTARKRTENIMEVPMNITVVSATELSDRNIANVQDIYRTIAGGATATGELILRGLVGGNTTTPGTTSQFVDGIPFNFGNVFDVEQVEVLRGPQGTLWGSNAIGGTVQIRTRAPQFNDFELYSTLVAEQEKNRSGTRTRTQAGINIPLIDDTLAMRVAASVSDTPGKIVNAYTGNARQAESEFIRSQLRWAPMENLNVNFGHIWTATDTRGTLNADRSTAGYYWVPELTPNPDSPWGYDVDFDTVDCPAGAERPACRATSPVVKSDAKFTVWELMDGWSRDTTNLFSLNVDHDDLFGIASMHYVGSYRKNFSNSLDNWSRLDMDDMARTWIINRSSDYRTTHELRFQNLERVGGFDWTVGVFQDRAWEGYNPNVQWQYHDTDPQSIAIFSAWNDFFEYGFTDLGINNIAELGQALYGNPGINYNLTTNYDYAKEQAAFGELSYLFDTGIGRFELTGGIRAFDFEDATSFRRSGIWFGTNGDSPYFDEAYGGKESGSRKKFSVSYMPNTDMNVYALYSEGYRPGGNNAPLPTSCLDDDFAGAYQARYTSDLIDNHEVGVKAAMFDQRLRLSSAVYRIDWSETWASVYMPSCGFSYTTNTPGQSAKSQGLEFESSLALGNSTMVTLNYGYTDTEMTVGNEALGSEPGDKMTMVPKYNAYLALDQEFALFGRQAFARVDLAAYGEFKSHFNTRPEDVAPSYKTVNLSGRMHLNDNAVVSVHVTNLFNEDYITYRSARSRTSSRHALTERYGAERGVGVRFDYTF</sequence>
<keyword evidence="4" id="KW-0410">Iron transport</keyword>
<keyword evidence="7" id="KW-0406">Ion transport</keyword>
<comment type="similarity">
    <text evidence="11">Belongs to the TonB-dependent receptor family.</text>
</comment>
<evidence type="ECO:0000256" key="1">
    <source>
        <dbReference type="ARBA" id="ARBA00004571"/>
    </source>
</evidence>
<dbReference type="PANTHER" id="PTHR32552:SF81">
    <property type="entry name" value="TONB-DEPENDENT OUTER MEMBRANE RECEPTOR"/>
    <property type="match status" value="1"/>
</dbReference>
<dbReference type="PANTHER" id="PTHR32552">
    <property type="entry name" value="FERRICHROME IRON RECEPTOR-RELATED"/>
    <property type="match status" value="1"/>
</dbReference>
<comment type="caution">
    <text evidence="14">The sequence shown here is derived from an EMBL/GenBank/DDBJ whole genome shotgun (WGS) entry which is preliminary data.</text>
</comment>
<evidence type="ECO:0000313" key="14">
    <source>
        <dbReference type="EMBL" id="NZA24787.1"/>
    </source>
</evidence>
<evidence type="ECO:0000259" key="13">
    <source>
        <dbReference type="Pfam" id="PF07715"/>
    </source>
</evidence>
<evidence type="ECO:0000256" key="11">
    <source>
        <dbReference type="PROSITE-ProRule" id="PRU01360"/>
    </source>
</evidence>
<evidence type="ECO:0000256" key="4">
    <source>
        <dbReference type="ARBA" id="ARBA00022496"/>
    </source>
</evidence>
<dbReference type="SUPFAM" id="SSF56935">
    <property type="entry name" value="Porins"/>
    <property type="match status" value="1"/>
</dbReference>
<name>A0A853J7T9_9GAMM</name>
<evidence type="ECO:0000313" key="15">
    <source>
        <dbReference type="Proteomes" id="UP000578091"/>
    </source>
</evidence>
<evidence type="ECO:0000256" key="3">
    <source>
        <dbReference type="ARBA" id="ARBA00022452"/>
    </source>
</evidence>
<dbReference type="PROSITE" id="PS52016">
    <property type="entry name" value="TONB_DEPENDENT_REC_3"/>
    <property type="match status" value="1"/>
</dbReference>
<dbReference type="AlphaFoldDB" id="A0A853J7T9"/>
<evidence type="ECO:0000256" key="7">
    <source>
        <dbReference type="ARBA" id="ARBA00023065"/>
    </source>
</evidence>
<accession>A0A853J7T9</accession>
<keyword evidence="12" id="KW-0732">Signal</keyword>
<dbReference type="GO" id="GO:0009279">
    <property type="term" value="C:cell outer membrane"/>
    <property type="evidence" value="ECO:0007669"/>
    <property type="project" value="UniProtKB-SubCell"/>
</dbReference>
<feature type="signal peptide" evidence="12">
    <location>
        <begin position="1"/>
        <end position="29"/>
    </location>
</feature>
<dbReference type="InterPro" id="IPR012910">
    <property type="entry name" value="Plug_dom"/>
</dbReference>
<dbReference type="EMBL" id="JACCKA010000001">
    <property type="protein sequence ID" value="NZA24787.1"/>
    <property type="molecule type" value="Genomic_DNA"/>
</dbReference>
<gene>
    <name evidence="14" type="ORF">H0E84_00155</name>
</gene>